<dbReference type="PANTHER" id="PTHR45650">
    <property type="entry name" value="GDSL-LIKE LIPASE/ACYLHYDROLASE-RELATED"/>
    <property type="match status" value="1"/>
</dbReference>
<dbReference type="Proteomes" id="UP001229421">
    <property type="component" value="Unassembled WGS sequence"/>
</dbReference>
<evidence type="ECO:0000256" key="1">
    <source>
        <dbReference type="ARBA" id="ARBA00004613"/>
    </source>
</evidence>
<keyword evidence="5" id="KW-0378">Hydrolase</keyword>
<feature type="chain" id="PRO_5041964554" evidence="8">
    <location>
        <begin position="20"/>
        <end position="358"/>
    </location>
</feature>
<proteinExistence type="inferred from homology"/>
<comment type="subcellular location">
    <subcellularLocation>
        <location evidence="1">Secreted</location>
    </subcellularLocation>
</comment>
<evidence type="ECO:0000256" key="2">
    <source>
        <dbReference type="ARBA" id="ARBA00008668"/>
    </source>
</evidence>
<dbReference type="InterPro" id="IPR051238">
    <property type="entry name" value="GDSL_esterase/lipase"/>
</dbReference>
<evidence type="ECO:0000313" key="10">
    <source>
        <dbReference type="Proteomes" id="UP001229421"/>
    </source>
</evidence>
<dbReference type="CDD" id="cd01837">
    <property type="entry name" value="SGNH_plant_lipase_like"/>
    <property type="match status" value="1"/>
</dbReference>
<organism evidence="9 10">
    <name type="scientific">Tagetes erecta</name>
    <name type="common">African marigold</name>
    <dbReference type="NCBI Taxonomy" id="13708"/>
    <lineage>
        <taxon>Eukaryota</taxon>
        <taxon>Viridiplantae</taxon>
        <taxon>Streptophyta</taxon>
        <taxon>Embryophyta</taxon>
        <taxon>Tracheophyta</taxon>
        <taxon>Spermatophyta</taxon>
        <taxon>Magnoliopsida</taxon>
        <taxon>eudicotyledons</taxon>
        <taxon>Gunneridae</taxon>
        <taxon>Pentapetalae</taxon>
        <taxon>asterids</taxon>
        <taxon>campanulids</taxon>
        <taxon>Asterales</taxon>
        <taxon>Asteraceae</taxon>
        <taxon>Asteroideae</taxon>
        <taxon>Heliantheae alliance</taxon>
        <taxon>Tageteae</taxon>
        <taxon>Tagetes</taxon>
    </lineage>
</organism>
<feature type="signal peptide" evidence="8">
    <location>
        <begin position="1"/>
        <end position="19"/>
    </location>
</feature>
<dbReference type="EMBL" id="JAUHHV010000005">
    <property type="protein sequence ID" value="KAK1424858.1"/>
    <property type="molecule type" value="Genomic_DNA"/>
</dbReference>
<keyword evidence="10" id="KW-1185">Reference proteome</keyword>
<comment type="similarity">
    <text evidence="2">Belongs to the 'GDSL' lipolytic enzyme family.</text>
</comment>
<keyword evidence="6" id="KW-0442">Lipid degradation</keyword>
<evidence type="ECO:0000256" key="3">
    <source>
        <dbReference type="ARBA" id="ARBA00022525"/>
    </source>
</evidence>
<gene>
    <name evidence="9" type="ORF">QVD17_20198</name>
</gene>
<name>A0AAD8KL92_TARER</name>
<sequence>MANCQLNLFLSIYFFVVLADFQIHVAISKPQVPCYFIFGDSLFDSGNNNQLVSTVKSDYPPYGTDFPQGVTGRFTNGRTIADIIGELLGFKEYIPSYATVTDQHISQGVNYASGGSGIREETGSHMGGRISLDKQLLNHHSIVSRLFHLQQNTTFTREHLSKCIYIVNIGSNDYINNYLKPKIYTTSHMYTTNQYAKILVRQYSRQLKGLYDLGGRKIAVFGLGLIGCSPAEISIFGTEGRPCVKSINDAVRLFNNKLKPVVDELNAYNSDAKFTFINVTSISTQQGGKVLTNVPSCILRADGQCAQTTLTSPVRTISMYYDGYHPTEVSNIHTAKLSYNSTSRMDASPYDISHLVRL</sequence>
<dbReference type="GO" id="GO:0005576">
    <property type="term" value="C:extracellular region"/>
    <property type="evidence" value="ECO:0007669"/>
    <property type="project" value="UniProtKB-SubCell"/>
</dbReference>
<evidence type="ECO:0000256" key="8">
    <source>
        <dbReference type="SAM" id="SignalP"/>
    </source>
</evidence>
<keyword evidence="3" id="KW-0964">Secreted</keyword>
<reference evidence="9" key="1">
    <citation type="journal article" date="2023" name="bioRxiv">
        <title>Improved chromosome-level genome assembly for marigold (Tagetes erecta).</title>
        <authorList>
            <person name="Jiang F."/>
            <person name="Yuan L."/>
            <person name="Wang S."/>
            <person name="Wang H."/>
            <person name="Xu D."/>
            <person name="Wang A."/>
            <person name="Fan W."/>
        </authorList>
    </citation>
    <scope>NUCLEOTIDE SEQUENCE</scope>
    <source>
        <strain evidence="9">WSJ</strain>
        <tissue evidence="9">Leaf</tissue>
    </source>
</reference>
<evidence type="ECO:0000256" key="7">
    <source>
        <dbReference type="ARBA" id="ARBA00023098"/>
    </source>
</evidence>
<dbReference type="InterPro" id="IPR036514">
    <property type="entry name" value="SGNH_hydro_sf"/>
</dbReference>
<evidence type="ECO:0000313" key="9">
    <source>
        <dbReference type="EMBL" id="KAK1424858.1"/>
    </source>
</evidence>
<dbReference type="Pfam" id="PF00657">
    <property type="entry name" value="Lipase_GDSL"/>
    <property type="match status" value="1"/>
</dbReference>
<protein>
    <submittedName>
        <fullName evidence="9">Uncharacterized protein</fullName>
    </submittedName>
</protein>
<dbReference type="GO" id="GO:0016788">
    <property type="term" value="F:hydrolase activity, acting on ester bonds"/>
    <property type="evidence" value="ECO:0007669"/>
    <property type="project" value="InterPro"/>
</dbReference>
<keyword evidence="4 8" id="KW-0732">Signal</keyword>
<accession>A0AAD8KL92</accession>
<dbReference type="AlphaFoldDB" id="A0AAD8KL92"/>
<evidence type="ECO:0000256" key="4">
    <source>
        <dbReference type="ARBA" id="ARBA00022729"/>
    </source>
</evidence>
<evidence type="ECO:0000256" key="6">
    <source>
        <dbReference type="ARBA" id="ARBA00022963"/>
    </source>
</evidence>
<comment type="caution">
    <text evidence="9">The sequence shown here is derived from an EMBL/GenBank/DDBJ whole genome shotgun (WGS) entry which is preliminary data.</text>
</comment>
<dbReference type="InterPro" id="IPR001087">
    <property type="entry name" value="GDSL"/>
</dbReference>
<dbReference type="InterPro" id="IPR035669">
    <property type="entry name" value="SGNH_plant_lipase-like"/>
</dbReference>
<evidence type="ECO:0000256" key="5">
    <source>
        <dbReference type="ARBA" id="ARBA00022801"/>
    </source>
</evidence>
<keyword evidence="7" id="KW-0443">Lipid metabolism</keyword>
<dbReference type="PANTHER" id="PTHR45650:SF9">
    <property type="entry name" value="SGNH HYDROLASE-TYPE ESTERASE DOMAIN-CONTAINING PROTEIN"/>
    <property type="match status" value="1"/>
</dbReference>
<dbReference type="GO" id="GO:0016042">
    <property type="term" value="P:lipid catabolic process"/>
    <property type="evidence" value="ECO:0007669"/>
    <property type="project" value="UniProtKB-KW"/>
</dbReference>
<dbReference type="Gene3D" id="3.40.50.1110">
    <property type="entry name" value="SGNH hydrolase"/>
    <property type="match status" value="1"/>
</dbReference>